<dbReference type="GO" id="GO:0042802">
    <property type="term" value="F:identical protein binding"/>
    <property type="evidence" value="ECO:0007669"/>
    <property type="project" value="Ensembl"/>
</dbReference>
<dbReference type="OrthoDB" id="907479at2759"/>
<dbReference type="InterPro" id="IPR006593">
    <property type="entry name" value="Cyt_b561/ferric_Rdtase_TM"/>
</dbReference>
<feature type="region of interest" description="Disordered" evidence="21">
    <location>
        <begin position="1"/>
        <end position="24"/>
    </location>
</feature>
<evidence type="ECO:0000256" key="5">
    <source>
        <dbReference type="ARBA" id="ARBA00022475"/>
    </source>
</evidence>
<dbReference type="AlphaFoldDB" id="A0A8C6V823"/>
<evidence type="ECO:0000256" key="16">
    <source>
        <dbReference type="ARBA" id="ARBA00024244"/>
    </source>
</evidence>
<feature type="domain" description="Cytochrome b561" evidence="23">
    <location>
        <begin position="157"/>
        <end position="207"/>
    </location>
</feature>
<evidence type="ECO:0000256" key="11">
    <source>
        <dbReference type="ARBA" id="ARBA00022989"/>
    </source>
</evidence>
<dbReference type="GO" id="GO:0140571">
    <property type="term" value="F:transmembrane ascorbate ferrireductase activity"/>
    <property type="evidence" value="ECO:0007669"/>
    <property type="project" value="UniProtKB-EC"/>
</dbReference>
<dbReference type="Pfam" id="PF03188">
    <property type="entry name" value="Cytochrom_B561"/>
    <property type="match status" value="1"/>
</dbReference>
<evidence type="ECO:0000259" key="23">
    <source>
        <dbReference type="Pfam" id="PF03188"/>
    </source>
</evidence>
<feature type="region of interest" description="Disordered" evidence="21">
    <location>
        <begin position="272"/>
        <end position="297"/>
    </location>
</feature>
<evidence type="ECO:0000256" key="10">
    <source>
        <dbReference type="ARBA" id="ARBA00022982"/>
    </source>
</evidence>
<evidence type="ECO:0000256" key="17">
    <source>
        <dbReference type="ARBA" id="ARBA00031718"/>
    </source>
</evidence>
<proteinExistence type="predicted"/>
<feature type="transmembrane region" description="Helical" evidence="22">
    <location>
        <begin position="181"/>
        <end position="202"/>
    </location>
</feature>
<keyword evidence="8" id="KW-0479">Metal-binding</keyword>
<evidence type="ECO:0000256" key="7">
    <source>
        <dbReference type="ARBA" id="ARBA00022692"/>
    </source>
</evidence>
<dbReference type="GO" id="GO:0010039">
    <property type="term" value="P:response to iron ion"/>
    <property type="evidence" value="ECO:0007669"/>
    <property type="project" value="Ensembl"/>
</dbReference>
<keyword evidence="13" id="KW-0408">Iron</keyword>
<evidence type="ECO:0000256" key="18">
    <source>
        <dbReference type="ARBA" id="ARBA00047447"/>
    </source>
</evidence>
<keyword evidence="9" id="KW-1278">Translocase</keyword>
<keyword evidence="6" id="KW-0349">Heme</keyword>
<keyword evidence="25" id="KW-1185">Reference proteome</keyword>
<keyword evidence="5" id="KW-1003">Cell membrane</keyword>
<comment type="subunit">
    <text evidence="3">Homodimer.</text>
</comment>
<reference evidence="24" key="1">
    <citation type="submission" date="2025-08" db="UniProtKB">
        <authorList>
            <consortium name="Ensembl"/>
        </authorList>
    </citation>
    <scope>IDENTIFICATION</scope>
</reference>
<keyword evidence="7 22" id="KW-0812">Transmembrane</keyword>
<dbReference type="Gene3D" id="1.20.120.1770">
    <property type="match status" value="1"/>
</dbReference>
<keyword evidence="4" id="KW-0813">Transport</keyword>
<evidence type="ECO:0000256" key="21">
    <source>
        <dbReference type="SAM" id="MobiDB-lite"/>
    </source>
</evidence>
<feature type="compositionally biased region" description="Basic and acidic residues" evidence="21">
    <location>
        <begin position="288"/>
        <end position="297"/>
    </location>
</feature>
<feature type="compositionally biased region" description="Low complexity" evidence="21">
    <location>
        <begin position="139"/>
        <end position="149"/>
    </location>
</feature>
<keyword evidence="10" id="KW-0249">Electron transport</keyword>
<evidence type="ECO:0000256" key="15">
    <source>
        <dbReference type="ARBA" id="ARBA00024225"/>
    </source>
</evidence>
<feature type="compositionally biased region" description="Low complexity" evidence="21">
    <location>
        <begin position="115"/>
        <end position="125"/>
    </location>
</feature>
<dbReference type="GO" id="GO:0046872">
    <property type="term" value="F:metal ion binding"/>
    <property type="evidence" value="ECO:0007669"/>
    <property type="project" value="UniProtKB-KW"/>
</dbReference>
<dbReference type="Ensembl" id="ENSNNAT00000000360.1">
    <property type="protein sequence ID" value="ENSNNAP00000000345.1"/>
    <property type="gene ID" value="ENSNNAG00000000231.1"/>
</dbReference>
<feature type="transmembrane region" description="Helical" evidence="22">
    <location>
        <begin position="156"/>
        <end position="174"/>
    </location>
</feature>
<dbReference type="GeneTree" id="ENSGT00950000183197"/>
<comment type="catalytic activity">
    <reaction evidence="18">
        <text>monodehydro-L-ascorbate radical(out) + L-ascorbate(in) = monodehydro-L-ascorbate radical(in) + L-ascorbate(out)</text>
        <dbReference type="Rhea" id="RHEA:66524"/>
        <dbReference type="ChEBI" id="CHEBI:38290"/>
        <dbReference type="ChEBI" id="CHEBI:59513"/>
    </reaction>
    <physiologicalReaction direction="left-to-right" evidence="18">
        <dbReference type="Rhea" id="RHEA:66525"/>
    </physiologicalReaction>
</comment>
<dbReference type="GO" id="GO:0031526">
    <property type="term" value="C:brush border membrane"/>
    <property type="evidence" value="ECO:0007669"/>
    <property type="project" value="Ensembl"/>
</dbReference>
<keyword evidence="11 22" id="KW-1133">Transmembrane helix</keyword>
<comment type="catalytic activity">
    <reaction evidence="19">
        <text>Fe(3+)(out) + L-ascorbate(in) = monodehydro-L-ascorbate radical(in) + Fe(2+)(out) + H(+)</text>
        <dbReference type="Rhea" id="RHEA:30403"/>
        <dbReference type="ChEBI" id="CHEBI:15378"/>
        <dbReference type="ChEBI" id="CHEBI:29033"/>
        <dbReference type="ChEBI" id="CHEBI:29034"/>
        <dbReference type="ChEBI" id="CHEBI:38290"/>
        <dbReference type="ChEBI" id="CHEBI:59513"/>
        <dbReference type="EC" id="7.2.1.3"/>
    </reaction>
    <physiologicalReaction direction="left-to-right" evidence="19">
        <dbReference type="Rhea" id="RHEA:30404"/>
    </physiologicalReaction>
</comment>
<feature type="transmembrane region" description="Helical" evidence="22">
    <location>
        <begin position="222"/>
        <end position="242"/>
    </location>
</feature>
<keyword evidence="14 22" id="KW-0472">Membrane</keyword>
<evidence type="ECO:0000256" key="1">
    <source>
        <dbReference type="ARBA" id="ARBA00001970"/>
    </source>
</evidence>
<evidence type="ECO:0000256" key="6">
    <source>
        <dbReference type="ARBA" id="ARBA00022617"/>
    </source>
</evidence>
<dbReference type="GO" id="GO:0140575">
    <property type="term" value="F:transmembrane monodehydroascorbate reductase activity"/>
    <property type="evidence" value="ECO:0007669"/>
    <property type="project" value="Ensembl"/>
</dbReference>
<feature type="compositionally biased region" description="Basic and acidic residues" evidence="21">
    <location>
        <begin position="8"/>
        <end position="24"/>
    </location>
</feature>
<evidence type="ECO:0000256" key="8">
    <source>
        <dbReference type="ARBA" id="ARBA00022723"/>
    </source>
</evidence>
<evidence type="ECO:0000256" key="22">
    <source>
        <dbReference type="SAM" id="Phobius"/>
    </source>
</evidence>
<evidence type="ECO:0000256" key="19">
    <source>
        <dbReference type="ARBA" id="ARBA00048457"/>
    </source>
</evidence>
<reference evidence="24" key="2">
    <citation type="submission" date="2025-09" db="UniProtKB">
        <authorList>
            <consortium name="Ensembl"/>
        </authorList>
    </citation>
    <scope>IDENTIFICATION</scope>
</reference>
<protein>
    <recommendedName>
        <fullName evidence="16">Plasma membrane ascorbate-dependent reductase CYBRD1</fullName>
        <ecNumber evidence="15">7.2.1.3</ecNumber>
    </recommendedName>
    <alternativeName>
        <fullName evidence="17">Cytochrome b reductase 1</fullName>
    </alternativeName>
</protein>
<name>A0A8C6V823_NAJNA</name>
<dbReference type="GO" id="GO:0060586">
    <property type="term" value="P:multicellular organismal-level iron ion homeostasis"/>
    <property type="evidence" value="ECO:0007669"/>
    <property type="project" value="Ensembl"/>
</dbReference>
<dbReference type="GO" id="GO:0140576">
    <property type="term" value="P:ascorbate homeostasis"/>
    <property type="evidence" value="ECO:0007669"/>
    <property type="project" value="Ensembl"/>
</dbReference>
<gene>
    <name evidence="24" type="primary">CYBRD1</name>
</gene>
<dbReference type="PANTHER" id="PTHR10106:SF12">
    <property type="entry name" value="PLASMA MEMBRANE ASCORBATE-DEPENDENT REDUCTASE CYBRD1"/>
    <property type="match status" value="1"/>
</dbReference>
<evidence type="ECO:0000256" key="3">
    <source>
        <dbReference type="ARBA" id="ARBA00011738"/>
    </source>
</evidence>
<evidence type="ECO:0000313" key="25">
    <source>
        <dbReference type="Proteomes" id="UP000694559"/>
    </source>
</evidence>
<evidence type="ECO:0000256" key="9">
    <source>
        <dbReference type="ARBA" id="ARBA00022967"/>
    </source>
</evidence>
<evidence type="ECO:0000256" key="14">
    <source>
        <dbReference type="ARBA" id="ARBA00023136"/>
    </source>
</evidence>
<organism evidence="24 25">
    <name type="scientific">Naja naja</name>
    <name type="common">Indian cobra</name>
    <dbReference type="NCBI Taxonomy" id="35670"/>
    <lineage>
        <taxon>Eukaryota</taxon>
        <taxon>Metazoa</taxon>
        <taxon>Chordata</taxon>
        <taxon>Craniata</taxon>
        <taxon>Vertebrata</taxon>
        <taxon>Euteleostomi</taxon>
        <taxon>Lepidosauria</taxon>
        <taxon>Squamata</taxon>
        <taxon>Bifurcata</taxon>
        <taxon>Unidentata</taxon>
        <taxon>Episquamata</taxon>
        <taxon>Toxicofera</taxon>
        <taxon>Serpentes</taxon>
        <taxon>Colubroidea</taxon>
        <taxon>Elapidae</taxon>
        <taxon>Elapinae</taxon>
        <taxon>Naja</taxon>
    </lineage>
</organism>
<dbReference type="GO" id="GO:0005765">
    <property type="term" value="C:lysosomal membrane"/>
    <property type="evidence" value="ECO:0007669"/>
    <property type="project" value="TreeGrafter"/>
</dbReference>
<comment type="cofactor">
    <cofactor evidence="1">
        <name>heme b</name>
        <dbReference type="ChEBI" id="CHEBI:60344"/>
    </cofactor>
</comment>
<comment type="catalytic activity">
    <reaction evidence="20">
        <text>Cu(2+)(out) + L-ascorbate(in) = Cu(+)(out) + monodehydro-L-ascorbate radical(in) + H(+)</text>
        <dbReference type="Rhea" id="RHEA:66656"/>
        <dbReference type="ChEBI" id="CHEBI:15378"/>
        <dbReference type="ChEBI" id="CHEBI:29036"/>
        <dbReference type="ChEBI" id="CHEBI:38290"/>
        <dbReference type="ChEBI" id="CHEBI:49552"/>
        <dbReference type="ChEBI" id="CHEBI:59513"/>
    </reaction>
    <physiologicalReaction direction="left-to-right" evidence="20">
        <dbReference type="Rhea" id="RHEA:66657"/>
    </physiologicalReaction>
</comment>
<feature type="region of interest" description="Disordered" evidence="21">
    <location>
        <begin position="115"/>
        <end position="149"/>
    </location>
</feature>
<dbReference type="EC" id="7.2.1.3" evidence="15"/>
<keyword evidence="12" id="KW-0560">Oxidoreductase</keyword>
<dbReference type="InterPro" id="IPR043205">
    <property type="entry name" value="CYB561/CYBRD1-like"/>
</dbReference>
<comment type="subcellular location">
    <subcellularLocation>
        <location evidence="2">Apical cell membrane</location>
        <topology evidence="2">Multi-pass membrane protein</topology>
    </subcellularLocation>
</comment>
<dbReference type="GO" id="GO:0006879">
    <property type="term" value="P:intracellular iron ion homeostasis"/>
    <property type="evidence" value="ECO:0007669"/>
    <property type="project" value="Ensembl"/>
</dbReference>
<sequence length="316" mass="34210">VQWFPSPGEKKEAPKEAAGKDEKAEERVLIVPARGLNVQPRPSGTNRLAFSHTPFSFTPGYERGGRATPRAPACVSAPFPCLFGSSAVASRCGGRWKTTSFSWPSSPPRCCSASSPSSSLWSGSSATARGSPGTGAWPSSIGTRSSSSRASCSSKGSLVLGIVVFLLPFAPPSLRTAVMPIHTYSGLLIFGTVIATALMGITEKLFFALKEPPYNSFPKEGIFVNTLGVLVVAYGAVILWMATRPQWKRPCEHIFQARQRIVEGLSDDDYDNPDLEFNSDGTARKRNPKSDELDRDQLRKEIPSSFQSILPLRELN</sequence>
<evidence type="ECO:0000313" key="24">
    <source>
        <dbReference type="Ensembl" id="ENSNNAP00000000345.1"/>
    </source>
</evidence>
<evidence type="ECO:0000256" key="13">
    <source>
        <dbReference type="ARBA" id="ARBA00023004"/>
    </source>
</evidence>
<evidence type="ECO:0000256" key="20">
    <source>
        <dbReference type="ARBA" id="ARBA00049459"/>
    </source>
</evidence>
<dbReference type="Proteomes" id="UP000694559">
    <property type="component" value="Unplaced"/>
</dbReference>
<evidence type="ECO:0000256" key="2">
    <source>
        <dbReference type="ARBA" id="ARBA00004424"/>
    </source>
</evidence>
<evidence type="ECO:0000256" key="4">
    <source>
        <dbReference type="ARBA" id="ARBA00022448"/>
    </source>
</evidence>
<dbReference type="PANTHER" id="PTHR10106">
    <property type="entry name" value="CYTOCHROME B561-RELATED"/>
    <property type="match status" value="1"/>
</dbReference>
<accession>A0A8C6V823</accession>
<evidence type="ECO:0000256" key="12">
    <source>
        <dbReference type="ARBA" id="ARBA00023002"/>
    </source>
</evidence>